<organism evidence="7 8">
    <name type="scientific">Sinanodonta woodiana</name>
    <name type="common">Chinese pond mussel</name>
    <name type="synonym">Anodonta woodiana</name>
    <dbReference type="NCBI Taxonomy" id="1069815"/>
    <lineage>
        <taxon>Eukaryota</taxon>
        <taxon>Metazoa</taxon>
        <taxon>Spiralia</taxon>
        <taxon>Lophotrochozoa</taxon>
        <taxon>Mollusca</taxon>
        <taxon>Bivalvia</taxon>
        <taxon>Autobranchia</taxon>
        <taxon>Heteroconchia</taxon>
        <taxon>Palaeoheterodonta</taxon>
        <taxon>Unionida</taxon>
        <taxon>Unionoidea</taxon>
        <taxon>Unionidae</taxon>
        <taxon>Unioninae</taxon>
        <taxon>Sinanodonta</taxon>
    </lineage>
</organism>
<dbReference type="PANTHER" id="PTHR11010">
    <property type="entry name" value="PROTEASE S28 PRO-X CARBOXYPEPTIDASE-RELATED"/>
    <property type="match status" value="1"/>
</dbReference>
<dbReference type="Gene3D" id="3.40.50.1820">
    <property type="entry name" value="alpha/beta hydrolase"/>
    <property type="match status" value="1"/>
</dbReference>
<dbReference type="AlphaFoldDB" id="A0ABD3UD09"/>
<dbReference type="EMBL" id="JBJQND010000016">
    <property type="protein sequence ID" value="KAL3847404.1"/>
    <property type="molecule type" value="Genomic_DNA"/>
</dbReference>
<keyword evidence="3" id="KW-0732">Signal</keyword>
<dbReference type="GO" id="GO:0006508">
    <property type="term" value="P:proteolysis"/>
    <property type="evidence" value="ECO:0007669"/>
    <property type="project" value="UniProtKB-KW"/>
</dbReference>
<dbReference type="PANTHER" id="PTHR11010:SF117">
    <property type="entry name" value="SERINE PROTEASE 16"/>
    <property type="match status" value="1"/>
</dbReference>
<dbReference type="InterPro" id="IPR029058">
    <property type="entry name" value="AB_hydrolase_fold"/>
</dbReference>
<name>A0ABD3UD09_SINWO</name>
<evidence type="ECO:0008006" key="9">
    <source>
        <dbReference type="Google" id="ProtNLM"/>
    </source>
</evidence>
<keyword evidence="2" id="KW-0645">Protease</keyword>
<proteinExistence type="inferred from homology"/>
<dbReference type="GO" id="GO:0008233">
    <property type="term" value="F:peptidase activity"/>
    <property type="evidence" value="ECO:0007669"/>
    <property type="project" value="UniProtKB-KW"/>
</dbReference>
<dbReference type="InterPro" id="IPR042269">
    <property type="entry name" value="Ser_carbopepase_S28_SKS"/>
</dbReference>
<keyword evidence="5" id="KW-0325">Glycoprotein</keyword>
<comment type="caution">
    <text evidence="7">The sequence shown here is derived from an EMBL/GenBank/DDBJ whole genome shotgun (WGS) entry which is preliminary data.</text>
</comment>
<evidence type="ECO:0000256" key="1">
    <source>
        <dbReference type="ARBA" id="ARBA00011079"/>
    </source>
</evidence>
<keyword evidence="4" id="KW-0378">Hydrolase</keyword>
<dbReference type="FunFam" id="1.20.120.980:FF:000003">
    <property type="entry name" value="Serine protease 16"/>
    <property type="match status" value="1"/>
</dbReference>
<evidence type="ECO:0000256" key="5">
    <source>
        <dbReference type="ARBA" id="ARBA00023180"/>
    </source>
</evidence>
<evidence type="ECO:0000256" key="6">
    <source>
        <dbReference type="SAM" id="Phobius"/>
    </source>
</evidence>
<keyword evidence="6" id="KW-0812">Transmembrane</keyword>
<keyword evidence="6" id="KW-1133">Transmembrane helix</keyword>
<keyword evidence="8" id="KW-1185">Reference proteome</keyword>
<dbReference type="InterPro" id="IPR008758">
    <property type="entry name" value="Peptidase_S28"/>
</dbReference>
<evidence type="ECO:0000256" key="2">
    <source>
        <dbReference type="ARBA" id="ARBA00022670"/>
    </source>
</evidence>
<evidence type="ECO:0000313" key="8">
    <source>
        <dbReference type="Proteomes" id="UP001634394"/>
    </source>
</evidence>
<comment type="similarity">
    <text evidence="1">Belongs to the peptidase S28 family.</text>
</comment>
<accession>A0ABD3UD09</accession>
<gene>
    <name evidence="7" type="ORF">ACJMK2_018317</name>
</gene>
<protein>
    <recommendedName>
        <fullName evidence="9">Serine protease K12H4.7</fullName>
    </recommendedName>
</protein>
<keyword evidence="6" id="KW-0472">Membrane</keyword>
<feature type="transmembrane region" description="Helical" evidence="6">
    <location>
        <begin position="12"/>
        <end position="30"/>
    </location>
</feature>
<reference evidence="7 8" key="1">
    <citation type="submission" date="2024-11" db="EMBL/GenBank/DDBJ databases">
        <title>Chromosome-level genome assembly of the freshwater bivalve Anodonta woodiana.</title>
        <authorList>
            <person name="Chen X."/>
        </authorList>
    </citation>
    <scope>NUCLEOTIDE SEQUENCE [LARGE SCALE GENOMIC DNA]</scope>
    <source>
        <strain evidence="7">MN2024</strain>
        <tissue evidence="7">Gills</tissue>
    </source>
</reference>
<dbReference type="Gene3D" id="1.20.120.980">
    <property type="entry name" value="Serine carboxypeptidase S28, SKS domain"/>
    <property type="match status" value="1"/>
</dbReference>
<dbReference type="SUPFAM" id="SSF53474">
    <property type="entry name" value="alpha/beta-Hydrolases"/>
    <property type="match status" value="1"/>
</dbReference>
<evidence type="ECO:0000256" key="4">
    <source>
        <dbReference type="ARBA" id="ARBA00022801"/>
    </source>
</evidence>
<sequence>MTNKMAAAPVRCFQNFLLIISVITLTQAWIPRNFRGRPKGGMLGAPKTTKYRGDLPSEMWFNQQRLDHFNGADLRTWSQRYFVNDTFYKDGGPIFLMIGGEGTADPIWMVEGAWIDYARQHSAICFMVEHRYYGKSHPVKDLSLDNLKYLSSRQALADLAYFVQFMRQKFNLPTNKIISFGGSYSGSLSAWLRAKYPFLVDGAVATSAPIHAQLNFKEYLGVVVSSLATTGDQCSIEIYIATKTIYSYLQDDDGRKKLKDMFYLCDSIDANNQMDIANLFTNLAGNFEGVVQYNKDNRAFEGAVGTNITIDTLCGIMGDESVGTSLQRYAAVNKLLLDTYSQKCMDFKYDKMISDLKKTDWNSSASEGGRQWTYQTCAEFGWFQSSDLVEQPFGISFPVNFSCSQCADIFEKEFTCSAISANIDDSNRYYGDYGIKVTKVVFPNGSIDPWHAMGILHDLSEDAPAIYINGTAHCANMYPASPDDNEELKQSRITISNLIGKWLAT</sequence>
<dbReference type="Pfam" id="PF05577">
    <property type="entry name" value="Peptidase_S28"/>
    <property type="match status" value="1"/>
</dbReference>
<evidence type="ECO:0000256" key="3">
    <source>
        <dbReference type="ARBA" id="ARBA00022729"/>
    </source>
</evidence>
<dbReference type="Proteomes" id="UP001634394">
    <property type="component" value="Unassembled WGS sequence"/>
</dbReference>
<evidence type="ECO:0000313" key="7">
    <source>
        <dbReference type="EMBL" id="KAL3847404.1"/>
    </source>
</evidence>